<evidence type="ECO:0000313" key="9">
    <source>
        <dbReference type="EMBL" id="CDJ31407.1"/>
    </source>
</evidence>
<dbReference type="Pfam" id="PF02290">
    <property type="entry name" value="SRP14"/>
    <property type="match status" value="1"/>
</dbReference>
<comment type="similarity">
    <text evidence="2 7">Belongs to the SRP14 family.</text>
</comment>
<dbReference type="PANTHER" id="PTHR12013">
    <property type="entry name" value="SIGNAL RECOGNITION PARTICLE 14 KD PROTEIN"/>
    <property type="match status" value="1"/>
</dbReference>
<keyword evidence="3 7" id="KW-0963">Cytoplasm</keyword>
<dbReference type="RefSeq" id="XP_013353972.1">
    <property type="nucleotide sequence ID" value="XM_013498518.1"/>
</dbReference>
<dbReference type="OrthoDB" id="19209at2759"/>
<dbReference type="GO" id="GO:0006614">
    <property type="term" value="P:SRP-dependent cotranslational protein targeting to membrane"/>
    <property type="evidence" value="ECO:0007669"/>
    <property type="project" value="UniProtKB-UniRule"/>
</dbReference>
<name>U6K523_9EIME</name>
<evidence type="ECO:0000256" key="8">
    <source>
        <dbReference type="SAM" id="MobiDB-lite"/>
    </source>
</evidence>
<accession>U6K523</accession>
<keyword evidence="10" id="KW-1185">Reference proteome</keyword>
<reference evidence="9" key="2">
    <citation type="submission" date="2013-10" db="EMBL/GenBank/DDBJ databases">
        <authorList>
            <person name="Aslett M."/>
        </authorList>
    </citation>
    <scope>NUCLEOTIDE SEQUENCE [LARGE SCALE GENOMIC DNA]</scope>
    <source>
        <strain evidence="9">Houghton</strain>
    </source>
</reference>
<gene>
    <name evidence="9" type="ORF">EMH_0066580</name>
</gene>
<dbReference type="GeneID" id="25381210"/>
<reference evidence="9" key="1">
    <citation type="submission" date="2013-10" db="EMBL/GenBank/DDBJ databases">
        <title>Genomic analysis of the causative agents of coccidiosis in chickens.</title>
        <authorList>
            <person name="Reid A.J."/>
            <person name="Blake D."/>
            <person name="Billington K."/>
            <person name="Browne H."/>
            <person name="Dunn M."/>
            <person name="Hung S."/>
            <person name="Kawahara F."/>
            <person name="Miranda-Saavedra D."/>
            <person name="Mourier T."/>
            <person name="Nagra H."/>
            <person name="Otto T.D."/>
            <person name="Rawlings N."/>
            <person name="Sanchez A."/>
            <person name="Sanders M."/>
            <person name="Subramaniam C."/>
            <person name="Tay Y."/>
            <person name="Dear P."/>
            <person name="Doerig C."/>
            <person name="Gruber A."/>
            <person name="Parkinson J."/>
            <person name="Shirley M."/>
            <person name="Wan K.L."/>
            <person name="Berriman M."/>
            <person name="Tomley F."/>
            <person name="Pain A."/>
        </authorList>
    </citation>
    <scope>NUCLEOTIDE SEQUENCE [LARGE SCALE GENOMIC DNA]</scope>
    <source>
        <strain evidence="9">Houghton</strain>
    </source>
</reference>
<dbReference type="EMBL" id="HG683253">
    <property type="protein sequence ID" value="CDJ31407.1"/>
    <property type="molecule type" value="Genomic_DNA"/>
</dbReference>
<proteinExistence type="inferred from homology"/>
<dbReference type="GO" id="GO:0005786">
    <property type="term" value="C:signal recognition particle, endoplasmic reticulum targeting"/>
    <property type="evidence" value="ECO:0007669"/>
    <property type="project" value="UniProtKB-UniRule"/>
</dbReference>
<protein>
    <recommendedName>
        <fullName evidence="7">Signal recognition particle 14 kDa protein</fullName>
        <shortName evidence="7">SRP14</shortName>
    </recommendedName>
</protein>
<feature type="compositionally biased region" description="Basic and acidic residues" evidence="8">
    <location>
        <begin position="110"/>
        <end position="120"/>
    </location>
</feature>
<dbReference type="SUPFAM" id="SSF54762">
    <property type="entry name" value="Signal recognition particle alu RNA binding heterodimer, SRP9/14"/>
    <property type="match status" value="1"/>
</dbReference>
<keyword evidence="4 7" id="KW-0694">RNA-binding</keyword>
<evidence type="ECO:0000256" key="6">
    <source>
        <dbReference type="ARBA" id="ARBA00023274"/>
    </source>
</evidence>
<evidence type="ECO:0000313" key="10">
    <source>
        <dbReference type="Proteomes" id="UP000030744"/>
    </source>
</evidence>
<dbReference type="VEuPathDB" id="ToxoDB:EMH_0066580"/>
<sequence length="191" mass="21825">MGLLGEAEFLEALRRLYEDSRSKNSGSVWITFKRTFPEVGGSRGAKRRRKLEGCEEKPEAVPVCLVRATDGKKKISIQVEGEKASSFSQRLFEVSRLYTDQVKPSSPGAAKDKQQKDKQQTQRQRKPRQDKKNKTAAAGFLASSSRGRVLIGFLQQQQQQQHLQQQQHQQQHLQQQQQVRTLFVHVDMGSY</sequence>
<evidence type="ECO:0000256" key="2">
    <source>
        <dbReference type="ARBA" id="ARBA00010349"/>
    </source>
</evidence>
<comment type="subunit">
    <text evidence="7">Heterodimer with SRP9; binds RNA as heterodimer. Component of a signal recognition particle (SRP) complex that consists of a 7SL RNA molecule of 300 nucleotides and six protein subunits: SRP72, SRP68, SRP54, SRP19, SRP14 and SRP9.</text>
</comment>
<dbReference type="Gene3D" id="3.30.720.10">
    <property type="entry name" value="Signal recognition particle alu RNA binding heterodimer, srp9/1"/>
    <property type="match status" value="1"/>
</dbReference>
<dbReference type="GO" id="GO:0008312">
    <property type="term" value="F:7S RNA binding"/>
    <property type="evidence" value="ECO:0007669"/>
    <property type="project" value="UniProtKB-UniRule"/>
</dbReference>
<keyword evidence="5 7" id="KW-0733">Signal recognition particle</keyword>
<keyword evidence="6 7" id="KW-0687">Ribonucleoprotein</keyword>
<dbReference type="Proteomes" id="UP000030744">
    <property type="component" value="Unassembled WGS sequence"/>
</dbReference>
<evidence type="ECO:0000256" key="1">
    <source>
        <dbReference type="ARBA" id="ARBA00004496"/>
    </source>
</evidence>
<comment type="function">
    <text evidence="7">Component of the signal recognition particle (SRP) complex, a ribonucleoprotein complex that mediates the cotranslational targeting of secretory and membrane proteins to the endoplasmic reticulum (ER). SRP9 together with SRP14 and the Alu portion of the SRP RNA, constitutes the elongation arrest domain of SRP. The complex of SRP9 and SRP14 is required for SRP RNA binding.</text>
</comment>
<comment type="subcellular location">
    <subcellularLocation>
        <location evidence="1 7">Cytoplasm</location>
    </subcellularLocation>
</comment>
<dbReference type="AlphaFoldDB" id="U6K523"/>
<evidence type="ECO:0000256" key="5">
    <source>
        <dbReference type="ARBA" id="ARBA00023135"/>
    </source>
</evidence>
<dbReference type="GO" id="GO:0030942">
    <property type="term" value="F:endoplasmic reticulum signal peptide binding"/>
    <property type="evidence" value="ECO:0007669"/>
    <property type="project" value="UniProtKB-UniRule"/>
</dbReference>
<feature type="region of interest" description="Disordered" evidence="8">
    <location>
        <begin position="101"/>
        <end position="141"/>
    </location>
</feature>
<dbReference type="InterPro" id="IPR003210">
    <property type="entry name" value="Signal_recog_particle_SRP14"/>
</dbReference>
<evidence type="ECO:0000256" key="3">
    <source>
        <dbReference type="ARBA" id="ARBA00022490"/>
    </source>
</evidence>
<dbReference type="InterPro" id="IPR009018">
    <property type="entry name" value="Signal_recog_particle_SRP9/14"/>
</dbReference>
<evidence type="ECO:0000256" key="4">
    <source>
        <dbReference type="ARBA" id="ARBA00022884"/>
    </source>
</evidence>
<evidence type="ECO:0000256" key="7">
    <source>
        <dbReference type="RuleBase" id="RU368100"/>
    </source>
</evidence>
<organism evidence="9 10">
    <name type="scientific">Eimeria mitis</name>
    <dbReference type="NCBI Taxonomy" id="44415"/>
    <lineage>
        <taxon>Eukaryota</taxon>
        <taxon>Sar</taxon>
        <taxon>Alveolata</taxon>
        <taxon>Apicomplexa</taxon>
        <taxon>Conoidasida</taxon>
        <taxon>Coccidia</taxon>
        <taxon>Eucoccidiorida</taxon>
        <taxon>Eimeriorina</taxon>
        <taxon>Eimeriidae</taxon>
        <taxon>Eimeria</taxon>
    </lineage>
</organism>